<dbReference type="Gene3D" id="3.40.30.10">
    <property type="entry name" value="Glutaredoxin"/>
    <property type="match status" value="1"/>
</dbReference>
<dbReference type="RefSeq" id="WP_114581416.1">
    <property type="nucleotide sequence ID" value="NZ_QPMH01000004.1"/>
</dbReference>
<comment type="similarity">
    <text evidence="1">Belongs to the GST superfamily.</text>
</comment>
<comment type="caution">
    <text evidence="5">The sequence shown here is derived from an EMBL/GenBank/DDBJ whole genome shotgun (WGS) entry which is preliminary data.</text>
</comment>
<feature type="domain" description="GST C-terminal" evidence="4">
    <location>
        <begin position="86"/>
        <end position="206"/>
    </location>
</feature>
<evidence type="ECO:0000313" key="6">
    <source>
        <dbReference type="Proteomes" id="UP000253941"/>
    </source>
</evidence>
<dbReference type="Gene3D" id="1.20.1050.10">
    <property type="match status" value="1"/>
</dbReference>
<dbReference type="SUPFAM" id="SSF52833">
    <property type="entry name" value="Thioredoxin-like"/>
    <property type="match status" value="1"/>
</dbReference>
<dbReference type="EMBL" id="QPMH01000004">
    <property type="protein sequence ID" value="RDD62841.1"/>
    <property type="molecule type" value="Genomic_DNA"/>
</dbReference>
<dbReference type="SUPFAM" id="SSF47616">
    <property type="entry name" value="GST C-terminal domain-like"/>
    <property type="match status" value="1"/>
</dbReference>
<dbReference type="InterPro" id="IPR010987">
    <property type="entry name" value="Glutathione-S-Trfase_C-like"/>
</dbReference>
<dbReference type="InterPro" id="IPR036282">
    <property type="entry name" value="Glutathione-S-Trfase_C_sf"/>
</dbReference>
<dbReference type="SFLD" id="SFLDG01150">
    <property type="entry name" value="Main.1:_Beta-like"/>
    <property type="match status" value="1"/>
</dbReference>
<dbReference type="CDD" id="cd03180">
    <property type="entry name" value="GST_C_2"/>
    <property type="match status" value="1"/>
</dbReference>
<feature type="domain" description="GST N-terminal" evidence="3">
    <location>
        <begin position="1"/>
        <end position="81"/>
    </location>
</feature>
<organism evidence="5 6">
    <name type="scientific">Ferruginivarius sediminum</name>
    <dbReference type="NCBI Taxonomy" id="2661937"/>
    <lineage>
        <taxon>Bacteria</taxon>
        <taxon>Pseudomonadati</taxon>
        <taxon>Pseudomonadota</taxon>
        <taxon>Alphaproteobacteria</taxon>
        <taxon>Rhodospirillales</taxon>
        <taxon>Rhodospirillaceae</taxon>
        <taxon>Ferruginivarius</taxon>
    </lineage>
</organism>
<evidence type="ECO:0000256" key="1">
    <source>
        <dbReference type="ARBA" id="ARBA00007409"/>
    </source>
</evidence>
<dbReference type="InterPro" id="IPR040079">
    <property type="entry name" value="Glutathione_S-Trfase"/>
</dbReference>
<dbReference type="PANTHER" id="PTHR44051:SF19">
    <property type="entry name" value="DISULFIDE-BOND OXIDOREDUCTASE YFCG"/>
    <property type="match status" value="1"/>
</dbReference>
<dbReference type="Proteomes" id="UP000253941">
    <property type="component" value="Unassembled WGS sequence"/>
</dbReference>
<dbReference type="PROSITE" id="PS50404">
    <property type="entry name" value="GST_NTER"/>
    <property type="match status" value="1"/>
</dbReference>
<gene>
    <name evidence="5" type="ORF">DRB17_06700</name>
</gene>
<evidence type="ECO:0000259" key="3">
    <source>
        <dbReference type="PROSITE" id="PS50404"/>
    </source>
</evidence>
<proteinExistence type="inferred from homology"/>
<dbReference type="FunFam" id="3.40.30.10:FF:000039">
    <property type="entry name" value="Glutathione S-transferase domain"/>
    <property type="match status" value="1"/>
</dbReference>
<evidence type="ECO:0000256" key="2">
    <source>
        <dbReference type="ARBA" id="ARBA00022679"/>
    </source>
</evidence>
<dbReference type="SFLD" id="SFLDS00019">
    <property type="entry name" value="Glutathione_Transferase_(cytos"/>
    <property type="match status" value="1"/>
</dbReference>
<evidence type="ECO:0000259" key="4">
    <source>
        <dbReference type="PROSITE" id="PS50405"/>
    </source>
</evidence>
<name>A0A369TBW8_9PROT</name>
<sequence>MLQVYGRENSVNVQKVMWTVGELGLAHHRHDVGRGFGGNDQPWFLALNPNGTVPTIDDEGTVVWESNAIVRYLAARYAAGTLWPQDPAARAAADIWMDWQQTAVNPAIHPVFWNLIRTPEAQRDMAVVEAGREKLDRLFGILDRHLADRRYIAGDSFTMGDIPLGAMTYRWLHLPMEREEAPNVSAWHDRLAERSAFREHVMLPLT</sequence>
<evidence type="ECO:0000313" key="5">
    <source>
        <dbReference type="EMBL" id="RDD62841.1"/>
    </source>
</evidence>
<dbReference type="InterPro" id="IPR004045">
    <property type="entry name" value="Glutathione_S-Trfase_N"/>
</dbReference>
<accession>A0A369TBW8</accession>
<keyword evidence="6" id="KW-1185">Reference proteome</keyword>
<dbReference type="Pfam" id="PF13410">
    <property type="entry name" value="GST_C_2"/>
    <property type="match status" value="1"/>
</dbReference>
<dbReference type="GO" id="GO:0016740">
    <property type="term" value="F:transferase activity"/>
    <property type="evidence" value="ECO:0007669"/>
    <property type="project" value="UniProtKB-KW"/>
</dbReference>
<dbReference type="InterPro" id="IPR036249">
    <property type="entry name" value="Thioredoxin-like_sf"/>
</dbReference>
<dbReference type="Pfam" id="PF13409">
    <property type="entry name" value="GST_N_2"/>
    <property type="match status" value="1"/>
</dbReference>
<dbReference type="CDD" id="cd03047">
    <property type="entry name" value="GST_N_2"/>
    <property type="match status" value="1"/>
</dbReference>
<keyword evidence="2 5" id="KW-0808">Transferase</keyword>
<reference evidence="5 6" key="1">
    <citation type="submission" date="2018-07" db="EMBL/GenBank/DDBJ databases">
        <title>Venubactetium sediminum gen. nov., sp. nov., isolated from a marine solar saltern.</title>
        <authorList>
            <person name="Wang S."/>
        </authorList>
    </citation>
    <scope>NUCLEOTIDE SEQUENCE [LARGE SCALE GENOMIC DNA]</scope>
    <source>
        <strain evidence="5 6">WD2A32</strain>
    </source>
</reference>
<dbReference type="PANTHER" id="PTHR44051">
    <property type="entry name" value="GLUTATHIONE S-TRANSFERASE-RELATED"/>
    <property type="match status" value="1"/>
</dbReference>
<dbReference type="PROSITE" id="PS50405">
    <property type="entry name" value="GST_CTER"/>
    <property type="match status" value="1"/>
</dbReference>
<dbReference type="SFLD" id="SFLDG00358">
    <property type="entry name" value="Main_(cytGST)"/>
    <property type="match status" value="1"/>
</dbReference>
<protein>
    <submittedName>
        <fullName evidence="5">Glutathione S-transferase family protein</fullName>
    </submittedName>
</protein>
<dbReference type="AlphaFoldDB" id="A0A369TBW8"/>